<dbReference type="Pfam" id="PF22621">
    <property type="entry name" value="CurL-like_PKS_C"/>
    <property type="match status" value="1"/>
</dbReference>
<feature type="active site" description="Proton donor; for dehydratase activity" evidence="21">
    <location>
        <position position="1589"/>
    </location>
</feature>
<dbReference type="PANTHER" id="PTHR43775:SF37">
    <property type="entry name" value="SI:DKEY-61P9.11"/>
    <property type="match status" value="1"/>
</dbReference>
<evidence type="ECO:0000256" key="12">
    <source>
        <dbReference type="ARBA" id="ARBA00051971"/>
    </source>
</evidence>
<evidence type="ECO:0000256" key="3">
    <source>
        <dbReference type="ARBA" id="ARBA00022450"/>
    </source>
</evidence>
<dbReference type="Pfam" id="PF00698">
    <property type="entry name" value="Acyl_transf_1"/>
    <property type="match status" value="1"/>
</dbReference>
<reference evidence="26 27" key="1">
    <citation type="submission" date="2015-09" db="EMBL/GenBank/DDBJ databases">
        <authorList>
            <consortium name="Swine Surveillance"/>
        </authorList>
    </citation>
    <scope>NUCLEOTIDE SEQUENCE [LARGE SCALE GENOMIC DNA]</scope>
    <source>
        <strain evidence="26 27">CECT 8399</strain>
    </source>
</reference>
<dbReference type="InterPro" id="IPR020806">
    <property type="entry name" value="PKS_PP-bd"/>
</dbReference>
<dbReference type="InterPro" id="IPR036291">
    <property type="entry name" value="NAD(P)-bd_dom_sf"/>
</dbReference>
<name>A0A0N7M4T1_9RHOB</name>
<dbReference type="RefSeq" id="WP_058286572.1">
    <property type="nucleotide sequence ID" value="NZ_CYSR01000027.1"/>
</dbReference>
<keyword evidence="26" id="KW-0012">Acyltransferase</keyword>
<dbReference type="SMART" id="SM00823">
    <property type="entry name" value="PKS_PP"/>
    <property type="match status" value="1"/>
</dbReference>
<feature type="domain" description="Ketosynthase family 3 (KS3)" evidence="24">
    <location>
        <begin position="17"/>
        <end position="445"/>
    </location>
</feature>
<comment type="catalytic activity">
    <reaction evidence="13">
        <text>docosanoyl-[(phenol)carboxyphthiodiolenone synthase] + 2 (S)-methylmalonyl-CoA + 3 malonyl-CoA + 5 NADPH + 10 H(+) = C34-carboxyphthiodiolenone-[(phenol)carboxyphthiodiolenone synthase] + 5 CO2 + 5 NADP(+) + 5 CoA + 2 H2O</text>
        <dbReference type="Rhea" id="RHEA:57752"/>
        <dbReference type="Rhea" id="RHEA-COMP:14987"/>
        <dbReference type="Rhea" id="RHEA-COMP:14988"/>
        <dbReference type="ChEBI" id="CHEBI:15377"/>
        <dbReference type="ChEBI" id="CHEBI:15378"/>
        <dbReference type="ChEBI" id="CHEBI:16526"/>
        <dbReference type="ChEBI" id="CHEBI:57287"/>
        <dbReference type="ChEBI" id="CHEBI:57327"/>
        <dbReference type="ChEBI" id="CHEBI:57384"/>
        <dbReference type="ChEBI" id="CHEBI:57783"/>
        <dbReference type="ChEBI" id="CHEBI:58349"/>
        <dbReference type="ChEBI" id="CHEBI:142237"/>
        <dbReference type="ChEBI" id="CHEBI:142238"/>
        <dbReference type="EC" id="2.3.1.292"/>
    </reaction>
</comment>
<feature type="region of interest" description="C-terminal hotdog fold" evidence="21">
    <location>
        <begin position="1529"/>
        <end position="1672"/>
    </location>
</feature>
<dbReference type="SUPFAM" id="SSF52151">
    <property type="entry name" value="FabD/lysophospholipase-like"/>
    <property type="match status" value="1"/>
</dbReference>
<dbReference type="CDD" id="cd08953">
    <property type="entry name" value="KR_2_SDR_x"/>
    <property type="match status" value="1"/>
</dbReference>
<evidence type="ECO:0000259" key="24">
    <source>
        <dbReference type="PROSITE" id="PS52004"/>
    </source>
</evidence>
<comment type="catalytic activity">
    <reaction evidence="12">
        <text>19-(4-hydroxyphenyl)nonadecanoyl-[(phenol)carboxyphthiodiolenone synthase] + 2 (S)-methylmalonyl-CoA + 3 malonyl-CoA + 5 NADPH + 10 H(+) = C37-(phenol)carboxyphthiodiolenone-[(phenol)carboxyphthiodiolenone synthase] + 5 CO2 + 5 NADP(+) + 5 CoA + 2 H2O</text>
        <dbReference type="Rhea" id="RHEA:57760"/>
        <dbReference type="Rhea" id="RHEA-COMP:14273"/>
        <dbReference type="Rhea" id="RHEA-COMP:14990"/>
        <dbReference type="ChEBI" id="CHEBI:15377"/>
        <dbReference type="ChEBI" id="CHEBI:15378"/>
        <dbReference type="ChEBI" id="CHEBI:16526"/>
        <dbReference type="ChEBI" id="CHEBI:57287"/>
        <dbReference type="ChEBI" id="CHEBI:57327"/>
        <dbReference type="ChEBI" id="CHEBI:57384"/>
        <dbReference type="ChEBI" id="CHEBI:57783"/>
        <dbReference type="ChEBI" id="CHEBI:58349"/>
        <dbReference type="ChEBI" id="CHEBI:133301"/>
        <dbReference type="ChEBI" id="CHEBI:142260"/>
        <dbReference type="EC" id="2.3.1.292"/>
    </reaction>
</comment>
<dbReference type="InterPro" id="IPR018201">
    <property type="entry name" value="Ketoacyl_synth_AS"/>
</dbReference>
<dbReference type="InterPro" id="IPR049900">
    <property type="entry name" value="PKS_mFAS_DH"/>
</dbReference>
<dbReference type="PROSITE" id="PS50075">
    <property type="entry name" value="CARRIER"/>
    <property type="match status" value="1"/>
</dbReference>
<keyword evidence="5 26" id="KW-0808">Transferase</keyword>
<keyword evidence="8" id="KW-0560">Oxidoreductase</keyword>
<dbReference type="InterPro" id="IPR029058">
    <property type="entry name" value="AB_hydrolase_fold"/>
</dbReference>
<dbReference type="Proteomes" id="UP000051326">
    <property type="component" value="Unassembled WGS sequence"/>
</dbReference>
<evidence type="ECO:0000256" key="7">
    <source>
        <dbReference type="ARBA" id="ARBA00022857"/>
    </source>
</evidence>
<dbReference type="GO" id="GO:0016491">
    <property type="term" value="F:oxidoreductase activity"/>
    <property type="evidence" value="ECO:0007669"/>
    <property type="project" value="UniProtKB-KW"/>
</dbReference>
<dbReference type="SMART" id="SM00822">
    <property type="entry name" value="PKS_KR"/>
    <property type="match status" value="1"/>
</dbReference>
<evidence type="ECO:0000256" key="1">
    <source>
        <dbReference type="ARBA" id="ARBA00001937"/>
    </source>
</evidence>
<dbReference type="Gene3D" id="1.10.1200.10">
    <property type="entry name" value="ACP-like"/>
    <property type="match status" value="1"/>
</dbReference>
<dbReference type="Gene3D" id="3.40.50.720">
    <property type="entry name" value="NAD(P)-binding Rossmann-like Domain"/>
    <property type="match status" value="1"/>
</dbReference>
<evidence type="ECO:0000259" key="23">
    <source>
        <dbReference type="PROSITE" id="PS50075"/>
    </source>
</evidence>
<evidence type="ECO:0000256" key="15">
    <source>
        <dbReference type="ARBA" id="ARBA00058455"/>
    </source>
</evidence>
<dbReference type="Gene3D" id="3.40.47.10">
    <property type="match status" value="1"/>
</dbReference>
<dbReference type="Gene3D" id="3.10.129.110">
    <property type="entry name" value="Polyketide synthase dehydratase"/>
    <property type="match status" value="1"/>
</dbReference>
<dbReference type="GO" id="GO:0031177">
    <property type="term" value="F:phosphopantetheine binding"/>
    <property type="evidence" value="ECO:0007669"/>
    <property type="project" value="InterPro"/>
</dbReference>
<evidence type="ECO:0000259" key="25">
    <source>
        <dbReference type="PROSITE" id="PS52019"/>
    </source>
</evidence>
<dbReference type="Pfam" id="PF00109">
    <property type="entry name" value="ketoacyl-synt"/>
    <property type="match status" value="1"/>
</dbReference>
<keyword evidence="4" id="KW-0597">Phosphoprotein</keyword>
<comment type="cofactor">
    <cofactor evidence="1">
        <name>NADP(+)</name>
        <dbReference type="ChEBI" id="CHEBI:58349"/>
    </cofactor>
</comment>
<evidence type="ECO:0000256" key="14">
    <source>
        <dbReference type="ARBA" id="ARBA00052745"/>
    </source>
</evidence>
<dbReference type="EMBL" id="CYSR01000027">
    <property type="protein sequence ID" value="CUI00498.1"/>
    <property type="molecule type" value="Genomic_DNA"/>
</dbReference>
<dbReference type="SMART" id="SM00827">
    <property type="entry name" value="PKS_AT"/>
    <property type="match status" value="1"/>
</dbReference>
<dbReference type="InterPro" id="IPR042104">
    <property type="entry name" value="PKS_dehydratase_sf"/>
</dbReference>
<dbReference type="Pfam" id="PF21394">
    <property type="entry name" value="Beta-ketacyl_N"/>
    <property type="match status" value="1"/>
</dbReference>
<dbReference type="SMART" id="SM00826">
    <property type="entry name" value="PKS_DH"/>
    <property type="match status" value="1"/>
</dbReference>
<feature type="region of interest" description="Disordered" evidence="22">
    <location>
        <begin position="1681"/>
        <end position="1700"/>
    </location>
</feature>
<dbReference type="Pfam" id="PF02801">
    <property type="entry name" value="Ketoacyl-synt_C"/>
    <property type="match status" value="1"/>
</dbReference>
<dbReference type="Gene3D" id="3.30.70.3290">
    <property type="match status" value="1"/>
</dbReference>
<evidence type="ECO:0000313" key="27">
    <source>
        <dbReference type="Proteomes" id="UP000051326"/>
    </source>
</evidence>
<dbReference type="InterPro" id="IPR050091">
    <property type="entry name" value="PKS_NRPS_Biosynth_Enz"/>
</dbReference>
<dbReference type="SUPFAM" id="SSF51735">
    <property type="entry name" value="NAD(P)-binding Rossmann-fold domains"/>
    <property type="match status" value="2"/>
</dbReference>
<proteinExistence type="predicted"/>
<evidence type="ECO:0000256" key="8">
    <source>
        <dbReference type="ARBA" id="ARBA00023002"/>
    </source>
</evidence>
<dbReference type="PROSITE" id="PS52004">
    <property type="entry name" value="KS3_2"/>
    <property type="match status" value="1"/>
</dbReference>
<dbReference type="STRING" id="1396826.PHA8399_02630"/>
<dbReference type="FunFam" id="1.10.1200.10:FF:000005">
    <property type="entry name" value="Nonribosomal peptide synthetase 1"/>
    <property type="match status" value="1"/>
</dbReference>
<feature type="active site" description="Proton acceptor; for dehydratase activity" evidence="21">
    <location>
        <position position="1424"/>
    </location>
</feature>
<dbReference type="Gene3D" id="3.30.70.250">
    <property type="entry name" value="Malonyl-CoA ACP transacylase, ACP-binding"/>
    <property type="match status" value="1"/>
</dbReference>
<dbReference type="PROSITE" id="PS00606">
    <property type="entry name" value="KS3_1"/>
    <property type="match status" value="1"/>
</dbReference>
<sequence length="2149" mass="229993">MQDGISAAAGAAEQNTPGDIAIVGLSVTVPGAGSAEAFWQNLRAGIESIEVLDRETLLAHGERASALANPNYVPAAARLQGFDEFDAEFFGFSPKEAAILDPQHRKFLEVAWGAMENAGHPPESINGPIGVYAGCGMGSYFYFNICSNPALVDDVGMFLLRHTGNDKDFLSTRVSHVFDLKGPSVNVQTACSTSLVAVHYACKALREGECGMALAGGVTIEMPQGRGYLYKENEILSPDGHCHAFDHRAQGTVFGSGAGAVALRRLEDAIADGDHIWAVIKGSAINNDGADKAGYLAPSVGGQSAAVQKALAAAGTPAETIDYVECHGTGTYLGDPIEVSALTDAYRASTQDTGYCRIGSVKTNIGHLDTAAGVASLTKTALALHHREIPPSLGYEAPNPAIDFDTSPFKVNAALTPWVPHKGPRRAGINSLGVGGTNAHVILEEAPERASSEESDFPFQILCVSGQSKAALEANSQALAAYLKANPEADLADVAYTLKEGRRGFAKRRVLVAETAAEAARLIEENDPRKVFTHDRLGDAPEVVFMFPGGGAQYAGVARDLYETEPVFAEWMDRGLEHLQKSLDYDIRALWLPEDGEEDAANARLQQPSVQLPLIMIVEYALAQLWISWGVKPAALVGHSMGENTAACLAGVLSFEDCIDLVLLRGRLFDTVPAGGMLSIALPLAEVEAIIGDDLDIASVNAPSLTAVSGPQEALDRLSADLSAREVDHQRIQIDIAAHSRMLDGILQEYGDFIRSLTLSAPKLPVISNRTATALTAEQAASADYWVGQLRNTVLFAGCIETLAQTPSRVFLEVGPGKALSALAQMSPAVKQGQVLSSLRHPDQDVMDDSYFFGVIGRLWACGVEADWPQIWGEARRNRLPLPGYAFQRSRYFIEPGRAVVEEDAEAPARHADLSDWGYRPAWRPRLADCAWDVDRDLGQDPQTWLIFEDETGHAARAAARLEAAGHAVARVRAGDTYAQLSPNAYILPPEQGRAAYGALLADLAEAGLLPQRIAHFWLVTGGETFRPGSSFFDRNLEMGFHSLTALAQELGNADLPGPLHITVFTTGAAQVRDEALPYPEKAMIAGPAGVIPRELPGLTCATVDIELPAAAQGLFARRTPADTDITARLLEELMAEPANTSAAWRGEKRFELTWRPQPLPEPETPPFKQGGHYLITGGYGGIGLAIAGYLMRDRGAKITLISREGLPPRDSWDRYLSSHSPANRTARRIRALMALEETCNGTVLPLAADVCHAGELRTARAQAEAANGPLTGVIHAAGVINDGPLLAKDDDRIAQVLAPKVSGLRALDTVFPDGSLELMVLFSSSSTVTRPAGQVDYIAANEYLNAWAKHRAGGQTRVVAVDWGVWADTGMAADAMNARNSAAGASTPEPCPQPLLQQQRFDAAGNRIFTPRFSTADWLLDEHRTADGTALVPGTGYIEMAAEALAAAGAEGPFEIRDLYFLRPLVVQDGDPKELLVKLEAKENGYELFVYSACTNGYSLNCQAMLASAAVAECPAALNLQKIFTRCPEEQAPVGGRLQSPQEAHLRFGPRWHVLERAALGNGEGVACLALTEAAAQDGTLLHPGLMDLATGWAMKLIPGYRADALWVPVSYRTIRVFAPLSATIFSHVRLAGAPGSGSAVFDVTLTDAEGTVLAEIEGFRMQRLASGFDAAAATAEPDASAAELGLEPARSAQPLSPEERRLQLNISNGIKAEDGGEALARALAAGLPQVVVSSLDLPALITQASQSAAPAAAEAQTFDRPQLDTDYIAPRNPVEEELAKLFAALLGVSQVGIEDSFFDLGGHSLIAVRLFAQVKRSFGVEFPLSVLFEAPSVAALAERIIARTGGGVVAEPGDTPQTAEEQPQYTHLVQLHPGDGTGRRPFFLVAGMFGNVLNLRHLALQVGKDRPVYGLQAKGLVGDAAPHSRIEDAARSCLSEIRQIQPQGPYLLGGFSGGGITAYEMAQQLKDQGEDTAALILLDTPLPVRPPLSRRDKALIKLAELRRKGPGYLAEWARNRIAWELEKRRASPAETGARPEFNSRKIELAFRTAVGTYGLRPWDGPLTLFRPPLDRKWQVSNGHWVSGEREYVFDDNDWTKWAPATEVAEVPGDHDSMVLVPNVSVLAAGVKARLDAADAAAGRPRYDQAAE</sequence>
<keyword evidence="6" id="KW-0276">Fatty acid metabolism</keyword>
<dbReference type="SUPFAM" id="SSF53474">
    <property type="entry name" value="alpha/beta-Hydrolases"/>
    <property type="match status" value="1"/>
</dbReference>
<dbReference type="GO" id="GO:0004315">
    <property type="term" value="F:3-oxoacyl-[acyl-carrier-protein] synthase activity"/>
    <property type="evidence" value="ECO:0007669"/>
    <property type="project" value="InterPro"/>
</dbReference>
<feature type="region of interest" description="N-terminal hotdog fold" evidence="21">
    <location>
        <begin position="1394"/>
        <end position="1514"/>
    </location>
</feature>
<evidence type="ECO:0000256" key="16">
    <source>
        <dbReference type="ARBA" id="ARBA00066974"/>
    </source>
</evidence>
<dbReference type="InterPro" id="IPR001031">
    <property type="entry name" value="Thioesterase"/>
</dbReference>
<evidence type="ECO:0000256" key="11">
    <source>
        <dbReference type="ARBA" id="ARBA00050973"/>
    </source>
</evidence>
<protein>
    <recommendedName>
        <fullName evidence="17">Phenolphthiocerol/phthiocerol polyketide synthase subunit E</fullName>
        <ecNumber evidence="16">2.3.1.292</ecNumber>
    </recommendedName>
    <alternativeName>
        <fullName evidence="19">(Phenol)carboxyphthiodiolenone synthase subunit E</fullName>
    </alternativeName>
    <alternativeName>
        <fullName evidence="20">Beta-ketoacyl-acyl-carrier-protein synthase I</fullName>
    </alternativeName>
    <alternativeName>
        <fullName evidence="18">Phthiocerol synthesis polyketide synthase type I PpsE</fullName>
    </alternativeName>
</protein>
<gene>
    <name evidence="26" type="primary">ppsE</name>
    <name evidence="26" type="ORF">PHA8399_02630</name>
</gene>
<dbReference type="Pfam" id="PF08659">
    <property type="entry name" value="KR"/>
    <property type="match status" value="1"/>
</dbReference>
<dbReference type="Pfam" id="PF14765">
    <property type="entry name" value="PS-DH"/>
    <property type="match status" value="1"/>
</dbReference>
<dbReference type="InterPro" id="IPR020802">
    <property type="entry name" value="TesA-like"/>
</dbReference>
<evidence type="ECO:0000256" key="22">
    <source>
        <dbReference type="SAM" id="MobiDB-lite"/>
    </source>
</evidence>
<dbReference type="CDD" id="cd00833">
    <property type="entry name" value="PKS"/>
    <property type="match status" value="1"/>
</dbReference>
<evidence type="ECO:0000256" key="4">
    <source>
        <dbReference type="ARBA" id="ARBA00022553"/>
    </source>
</evidence>
<dbReference type="InterPro" id="IPR016035">
    <property type="entry name" value="Acyl_Trfase/lysoPLipase"/>
</dbReference>
<dbReference type="Pfam" id="PF00975">
    <property type="entry name" value="Thioesterase"/>
    <property type="match status" value="1"/>
</dbReference>
<dbReference type="GO" id="GO:0004312">
    <property type="term" value="F:fatty acid synthase activity"/>
    <property type="evidence" value="ECO:0007669"/>
    <property type="project" value="TreeGrafter"/>
</dbReference>
<dbReference type="InterPro" id="IPR016039">
    <property type="entry name" value="Thiolase-like"/>
</dbReference>
<dbReference type="SUPFAM" id="SSF53901">
    <property type="entry name" value="Thiolase-like"/>
    <property type="match status" value="1"/>
</dbReference>
<comment type="catalytic activity">
    <reaction evidence="11">
        <text>17-(4-hydroxyphenyl)heptadecanoyl-[(phenol)carboxyphthiodiolenone synthase] + 2 (S)-methylmalonyl-CoA + 3 malonyl-CoA + 5 NADPH + 10 H(+) = C35-(phenol)carboxyphthiodiolenone-[(phenol)carboxyphthiodiolenone synthase] + 5 CO2 + 5 NADP(+) + 5 CoA + 2 H2O</text>
        <dbReference type="Rhea" id="RHEA:57756"/>
        <dbReference type="Rhea" id="RHEA-COMP:14272"/>
        <dbReference type="Rhea" id="RHEA-COMP:14989"/>
        <dbReference type="ChEBI" id="CHEBI:15377"/>
        <dbReference type="ChEBI" id="CHEBI:15378"/>
        <dbReference type="ChEBI" id="CHEBI:16526"/>
        <dbReference type="ChEBI" id="CHEBI:57287"/>
        <dbReference type="ChEBI" id="CHEBI:57327"/>
        <dbReference type="ChEBI" id="CHEBI:57384"/>
        <dbReference type="ChEBI" id="CHEBI:57783"/>
        <dbReference type="ChEBI" id="CHEBI:58349"/>
        <dbReference type="ChEBI" id="CHEBI:133300"/>
        <dbReference type="ChEBI" id="CHEBI:142259"/>
        <dbReference type="EC" id="2.3.1.292"/>
    </reaction>
</comment>
<evidence type="ECO:0000256" key="2">
    <source>
        <dbReference type="ARBA" id="ARBA00001957"/>
    </source>
</evidence>
<comment type="function">
    <text evidence="15">Part of the PpsABCDE complex involved in the biosynthesis of the lipid core common to phthiocerols and phenolphthiocerols by successive additions of malonyl-CoA or methylmalonyl-CoA extender units. PpsA can accept as substrate the activated forms of either icosanoyl (C20), docosanoyl (C22) or lignoceroyl (C24) groups from FadD26, or a (4-hydroxyphenyl)-C17 or (4-hydroxyphenyl)-C19 fatty acyl from FadD29. PpsA initiates the biosynthesis and extends its substrate using a malonyl-CoA extender unit. The PpsB and PpsC proteins add the second and third malonyl-CoA extender units. PpsD adds an (R)-methylmalonyl unit and PpsE adds a second (R)-methylmalonyl unit. The incorporation of the methylmalonyl units results in formation of two branched methyl groups in the elongated product.</text>
</comment>
<evidence type="ECO:0000256" key="21">
    <source>
        <dbReference type="PROSITE-ProRule" id="PRU01363"/>
    </source>
</evidence>
<dbReference type="GO" id="GO:0034081">
    <property type="term" value="C:polyketide synthase complex"/>
    <property type="evidence" value="ECO:0007669"/>
    <property type="project" value="UniProtKB-ARBA"/>
</dbReference>
<dbReference type="InterPro" id="IPR020807">
    <property type="entry name" value="PKS_DH"/>
</dbReference>
<evidence type="ECO:0000256" key="20">
    <source>
        <dbReference type="ARBA" id="ARBA00084020"/>
    </source>
</evidence>
<dbReference type="GO" id="GO:0006633">
    <property type="term" value="P:fatty acid biosynthetic process"/>
    <property type="evidence" value="ECO:0007669"/>
    <property type="project" value="InterPro"/>
</dbReference>
<evidence type="ECO:0000256" key="10">
    <source>
        <dbReference type="ARBA" id="ARBA00023268"/>
    </source>
</evidence>
<keyword evidence="7" id="KW-0521">NADP</keyword>
<dbReference type="InterPro" id="IPR049551">
    <property type="entry name" value="PKS_DH_C"/>
</dbReference>
<feature type="domain" description="Carrier" evidence="23">
    <location>
        <begin position="1771"/>
        <end position="1846"/>
    </location>
</feature>
<dbReference type="Pfam" id="PF21089">
    <property type="entry name" value="PKS_DH_N"/>
    <property type="match status" value="1"/>
</dbReference>
<dbReference type="SMART" id="SM00825">
    <property type="entry name" value="PKS_KS"/>
    <property type="match status" value="1"/>
</dbReference>
<accession>A0A0N7M4T1</accession>
<dbReference type="GO" id="GO:0005886">
    <property type="term" value="C:plasma membrane"/>
    <property type="evidence" value="ECO:0007669"/>
    <property type="project" value="TreeGrafter"/>
</dbReference>
<evidence type="ECO:0000256" key="18">
    <source>
        <dbReference type="ARBA" id="ARBA00075053"/>
    </source>
</evidence>
<dbReference type="SUPFAM" id="SSF55048">
    <property type="entry name" value="Probable ACP-binding domain of malonyl-CoA ACP transacylase"/>
    <property type="match status" value="1"/>
</dbReference>
<evidence type="ECO:0000256" key="5">
    <source>
        <dbReference type="ARBA" id="ARBA00022679"/>
    </source>
</evidence>
<evidence type="ECO:0000256" key="13">
    <source>
        <dbReference type="ARBA" id="ARBA00052119"/>
    </source>
</evidence>
<keyword evidence="9" id="KW-0443">Lipid metabolism</keyword>
<evidence type="ECO:0000256" key="6">
    <source>
        <dbReference type="ARBA" id="ARBA00022832"/>
    </source>
</evidence>
<dbReference type="InterPro" id="IPR049490">
    <property type="entry name" value="C883_1060-like_KR_N"/>
</dbReference>
<evidence type="ECO:0000256" key="17">
    <source>
        <dbReference type="ARBA" id="ARBA00073623"/>
    </source>
</evidence>
<dbReference type="InterPro" id="IPR014031">
    <property type="entry name" value="Ketoacyl_synth_C"/>
</dbReference>
<dbReference type="PROSITE" id="PS52019">
    <property type="entry name" value="PKS_MFAS_DH"/>
    <property type="match status" value="1"/>
</dbReference>
<evidence type="ECO:0000313" key="26">
    <source>
        <dbReference type="EMBL" id="CUI00498.1"/>
    </source>
</evidence>
<dbReference type="Pfam" id="PF00550">
    <property type="entry name" value="PP-binding"/>
    <property type="match status" value="1"/>
</dbReference>
<dbReference type="InterPro" id="IPR020841">
    <property type="entry name" value="PKS_Beta-ketoAc_synthase_dom"/>
</dbReference>
<evidence type="ECO:0000256" key="19">
    <source>
        <dbReference type="ARBA" id="ARBA00078169"/>
    </source>
</evidence>
<dbReference type="InterPro" id="IPR014043">
    <property type="entry name" value="Acyl_transferase_dom"/>
</dbReference>
<keyword evidence="3" id="KW-0596">Phosphopantetheine</keyword>
<dbReference type="SUPFAM" id="SSF47336">
    <property type="entry name" value="ACP-like"/>
    <property type="match status" value="1"/>
</dbReference>
<dbReference type="SMART" id="SM00824">
    <property type="entry name" value="PKS_TE"/>
    <property type="match status" value="1"/>
</dbReference>
<dbReference type="InterPro" id="IPR057326">
    <property type="entry name" value="KR_dom"/>
</dbReference>
<organism evidence="26 27">
    <name type="scientific">Leisingera aquaemixtae</name>
    <dbReference type="NCBI Taxonomy" id="1396826"/>
    <lineage>
        <taxon>Bacteria</taxon>
        <taxon>Pseudomonadati</taxon>
        <taxon>Pseudomonadota</taxon>
        <taxon>Alphaproteobacteria</taxon>
        <taxon>Rhodobacterales</taxon>
        <taxon>Roseobacteraceae</taxon>
        <taxon>Leisingera</taxon>
    </lineage>
</organism>
<dbReference type="InterPro" id="IPR014030">
    <property type="entry name" value="Ketoacyl_synth_N"/>
</dbReference>
<dbReference type="EC" id="2.3.1.292" evidence="16"/>
<dbReference type="InterPro" id="IPR001227">
    <property type="entry name" value="Ac_transferase_dom_sf"/>
</dbReference>
<dbReference type="InterPro" id="IPR036736">
    <property type="entry name" value="ACP-like_sf"/>
</dbReference>
<comment type="catalytic activity">
    <reaction evidence="14">
        <text>icosanoyl-[(phenol)carboxyphthiodiolenone synthase] + 2 (S)-methylmalonyl-CoA + 3 malonyl-CoA + 5 NADPH + 10 H(+) = C32-carboxyphthiodiolenone-[(phenol)carboxyphthiodiolenone synthase] + 5 CO2 + 5 NADP(+) + 5 CoA + 2 H2O</text>
        <dbReference type="Rhea" id="RHEA:57748"/>
        <dbReference type="Rhea" id="RHEA-COMP:14985"/>
        <dbReference type="Rhea" id="RHEA-COMP:14986"/>
        <dbReference type="ChEBI" id="CHEBI:15377"/>
        <dbReference type="ChEBI" id="CHEBI:15378"/>
        <dbReference type="ChEBI" id="CHEBI:16526"/>
        <dbReference type="ChEBI" id="CHEBI:57287"/>
        <dbReference type="ChEBI" id="CHEBI:57327"/>
        <dbReference type="ChEBI" id="CHEBI:57384"/>
        <dbReference type="ChEBI" id="CHEBI:57783"/>
        <dbReference type="ChEBI" id="CHEBI:58349"/>
        <dbReference type="ChEBI" id="CHEBI:87848"/>
        <dbReference type="ChEBI" id="CHEBI:142236"/>
        <dbReference type="EC" id="2.3.1.292"/>
    </reaction>
</comment>
<dbReference type="Gene3D" id="3.40.366.10">
    <property type="entry name" value="Malonyl-Coenzyme A Acyl Carrier Protein, domain 2"/>
    <property type="match status" value="1"/>
</dbReference>
<feature type="domain" description="PKS/mFAS DH" evidence="25">
    <location>
        <begin position="1394"/>
        <end position="1672"/>
    </location>
</feature>
<dbReference type="Gene3D" id="3.40.50.1820">
    <property type="entry name" value="alpha/beta hydrolase"/>
    <property type="match status" value="1"/>
</dbReference>
<comment type="cofactor">
    <cofactor evidence="2">
        <name>pantetheine 4'-phosphate</name>
        <dbReference type="ChEBI" id="CHEBI:47942"/>
    </cofactor>
</comment>
<dbReference type="InterPro" id="IPR049552">
    <property type="entry name" value="PKS_DH_N"/>
</dbReference>
<dbReference type="PANTHER" id="PTHR43775">
    <property type="entry name" value="FATTY ACID SYNTHASE"/>
    <property type="match status" value="1"/>
</dbReference>
<dbReference type="InterPro" id="IPR013968">
    <property type="entry name" value="PKS_KR"/>
</dbReference>
<evidence type="ECO:0000256" key="9">
    <source>
        <dbReference type="ARBA" id="ARBA00023098"/>
    </source>
</evidence>
<keyword evidence="10" id="KW-0511">Multifunctional enzyme</keyword>
<dbReference type="GO" id="GO:0071770">
    <property type="term" value="P:DIM/DIP cell wall layer assembly"/>
    <property type="evidence" value="ECO:0007669"/>
    <property type="project" value="TreeGrafter"/>
</dbReference>
<dbReference type="FunFam" id="3.40.47.10:FF:000042">
    <property type="entry name" value="Polyketide synthase Pks13"/>
    <property type="match status" value="1"/>
</dbReference>
<dbReference type="InterPro" id="IPR009081">
    <property type="entry name" value="PP-bd_ACP"/>
</dbReference>
<dbReference type="InterPro" id="IPR016036">
    <property type="entry name" value="Malonyl_transacylase_ACP-bd"/>
</dbReference>